<proteinExistence type="predicted"/>
<evidence type="ECO:0000256" key="1">
    <source>
        <dbReference type="SAM" id="MobiDB-lite"/>
    </source>
</evidence>
<feature type="transmembrane region" description="Helical" evidence="2">
    <location>
        <begin position="15"/>
        <end position="39"/>
    </location>
</feature>
<dbReference type="AlphaFoldDB" id="A0A0G4G349"/>
<feature type="transmembrane region" description="Helical" evidence="2">
    <location>
        <begin position="106"/>
        <end position="130"/>
    </location>
</feature>
<dbReference type="InParanoid" id="A0A0G4G349"/>
<organism evidence="3 4">
    <name type="scientific">Vitrella brassicaformis (strain CCMP3155)</name>
    <dbReference type="NCBI Taxonomy" id="1169540"/>
    <lineage>
        <taxon>Eukaryota</taxon>
        <taxon>Sar</taxon>
        <taxon>Alveolata</taxon>
        <taxon>Colpodellida</taxon>
        <taxon>Vitrellaceae</taxon>
        <taxon>Vitrella</taxon>
    </lineage>
</organism>
<name>A0A0G4G349_VITBC</name>
<gene>
    <name evidence="3" type="ORF">Vbra_21928</name>
</gene>
<protein>
    <submittedName>
        <fullName evidence="3">Uncharacterized protein</fullName>
    </submittedName>
</protein>
<keyword evidence="2" id="KW-0812">Transmembrane</keyword>
<reference evidence="3 4" key="1">
    <citation type="submission" date="2014-11" db="EMBL/GenBank/DDBJ databases">
        <authorList>
            <person name="Zhu J."/>
            <person name="Qi W."/>
            <person name="Song R."/>
        </authorList>
    </citation>
    <scope>NUCLEOTIDE SEQUENCE [LARGE SCALE GENOMIC DNA]</scope>
</reference>
<sequence>MLAKGLLYRFKQQMNLFLCVLAIDFIINGAFTLIFLSFFPVQLDAMRNSQQVQDWQKQNPNAPNLVDMLRRRARLKTGIEIGFNCVYYFLGVVVCLRPAYRHFERFIGISFIGLLGQLFGFLALGILPPLLVGRLTILMRIVSCIFAVHLKGIFLSIPVEPQNAASEGAASDVEAPPEGGTPTAASQQEERAR</sequence>
<evidence type="ECO:0000313" key="3">
    <source>
        <dbReference type="EMBL" id="CEM22674.1"/>
    </source>
</evidence>
<dbReference type="EMBL" id="CDMY01000554">
    <property type="protein sequence ID" value="CEM22674.1"/>
    <property type="molecule type" value="Genomic_DNA"/>
</dbReference>
<feature type="transmembrane region" description="Helical" evidence="2">
    <location>
        <begin position="78"/>
        <end position="100"/>
    </location>
</feature>
<dbReference type="Proteomes" id="UP000041254">
    <property type="component" value="Unassembled WGS sequence"/>
</dbReference>
<dbReference type="VEuPathDB" id="CryptoDB:Vbra_21928"/>
<evidence type="ECO:0000313" key="4">
    <source>
        <dbReference type="Proteomes" id="UP000041254"/>
    </source>
</evidence>
<keyword evidence="2" id="KW-1133">Transmembrane helix</keyword>
<accession>A0A0G4G349</accession>
<keyword evidence="4" id="KW-1185">Reference proteome</keyword>
<evidence type="ECO:0000256" key="2">
    <source>
        <dbReference type="SAM" id="Phobius"/>
    </source>
</evidence>
<keyword evidence="2" id="KW-0472">Membrane</keyword>
<feature type="region of interest" description="Disordered" evidence="1">
    <location>
        <begin position="166"/>
        <end position="193"/>
    </location>
</feature>